<comment type="caution">
    <text evidence="2">The sequence shown here is derived from an EMBL/GenBank/DDBJ whole genome shotgun (WGS) entry which is preliminary data.</text>
</comment>
<dbReference type="EMBL" id="JBDODL010000719">
    <property type="protein sequence ID" value="MES1920524.1"/>
    <property type="molecule type" value="Genomic_DNA"/>
</dbReference>
<gene>
    <name evidence="2" type="ORF">MHBO_002188</name>
</gene>
<name>A0ABV2ALJ8_9EUKA</name>
<reference evidence="2 3" key="1">
    <citation type="journal article" date="2024" name="BMC Biol.">
        <title>Comparative genomics of Ascetosporea gives new insight into the evolutionary basis for animal parasitism in Rhizaria.</title>
        <authorList>
            <person name="Hiltunen Thoren M."/>
            <person name="Onut-Brannstrom I."/>
            <person name="Alfjorden A."/>
            <person name="Peckova H."/>
            <person name="Swords F."/>
            <person name="Hooper C."/>
            <person name="Holzer A.S."/>
            <person name="Bass D."/>
            <person name="Burki F."/>
        </authorList>
    </citation>
    <scope>NUCLEOTIDE SEQUENCE [LARGE SCALE GENOMIC DNA]</scope>
    <source>
        <strain evidence="2">20-A016</strain>
    </source>
</reference>
<proteinExistence type="predicted"/>
<accession>A0ABV2ALJ8</accession>
<evidence type="ECO:0000256" key="1">
    <source>
        <dbReference type="SAM" id="Phobius"/>
    </source>
</evidence>
<keyword evidence="1" id="KW-1133">Transmembrane helix</keyword>
<dbReference type="Proteomes" id="UP001439008">
    <property type="component" value="Unassembled WGS sequence"/>
</dbReference>
<evidence type="ECO:0008006" key="4">
    <source>
        <dbReference type="Google" id="ProtNLM"/>
    </source>
</evidence>
<keyword evidence="1" id="KW-0812">Transmembrane</keyword>
<protein>
    <recommendedName>
        <fullName evidence="4">Ubiquitin-like domain-containing protein</fullName>
    </recommendedName>
</protein>
<evidence type="ECO:0000313" key="2">
    <source>
        <dbReference type="EMBL" id="MES1920524.1"/>
    </source>
</evidence>
<keyword evidence="1" id="KW-0472">Membrane</keyword>
<evidence type="ECO:0000313" key="3">
    <source>
        <dbReference type="Proteomes" id="UP001439008"/>
    </source>
</evidence>
<keyword evidence="3" id="KW-1185">Reference proteome</keyword>
<feature type="transmembrane region" description="Helical" evidence="1">
    <location>
        <begin position="276"/>
        <end position="294"/>
    </location>
</feature>
<organism evidence="2 3">
    <name type="scientific">Bonamia ostreae</name>
    <dbReference type="NCBI Taxonomy" id="126728"/>
    <lineage>
        <taxon>Eukaryota</taxon>
        <taxon>Sar</taxon>
        <taxon>Rhizaria</taxon>
        <taxon>Endomyxa</taxon>
        <taxon>Ascetosporea</taxon>
        <taxon>Haplosporida</taxon>
        <taxon>Bonamia</taxon>
    </lineage>
</organism>
<sequence>MSQVCYRRQFAYAPYGIKLDSEKRVSEIAKGSQAEALKIKIGWKFIRKSETRKHLLTFSETVPRFEPFLLYHIRTDLCFALYADLLNYKGEPSRIDTLKKELSIKFPGGPFMTEITLLDPSKNVLSDGTKLCDLKKITGFNPPRTFFEFSETFENLLNEDLKEIARSAFQNHDEFVKNSAFLKNEAIFREKTSDLENEFAIPEYFLEQKNCFASENSRNFDGESGENRGNNGSINVQNERNGVVANREIEIDLFPGAEMLRIFVIAVLLFDMEDLYGNANLFLALFCLLAYLFYSKLALWATDRYFPFLLDRFDRLNGQFGESSFADSGRRRIQTNILNRLGAFGALI</sequence>